<reference evidence="1 2" key="1">
    <citation type="journal article" date="2019" name="Genome Biol. Evol.">
        <title>Insights into the evolution of the New World diploid cottons (Gossypium, subgenus Houzingenia) based on genome sequencing.</title>
        <authorList>
            <person name="Grover C.E."/>
            <person name="Arick M.A. 2nd"/>
            <person name="Thrash A."/>
            <person name="Conover J.L."/>
            <person name="Sanders W.S."/>
            <person name="Peterson D.G."/>
            <person name="Frelichowski J.E."/>
            <person name="Scheffler J.A."/>
            <person name="Scheffler B.E."/>
            <person name="Wendel J.F."/>
        </authorList>
    </citation>
    <scope>NUCLEOTIDE SEQUENCE [LARGE SCALE GENOMIC DNA]</scope>
    <source>
        <strain evidence="1">4</strain>
        <tissue evidence="1">Leaf</tissue>
    </source>
</reference>
<sequence length="59" mass="6564">MSLLVLKKLGMEMLESICLALEVLMSMIQQGQVGVRMGKQVMEDGHFLLPSVLSSQEKQ</sequence>
<name>A0A7J8Z8N9_9ROSI</name>
<organism evidence="1 2">
    <name type="scientific">Gossypium laxum</name>
    <dbReference type="NCBI Taxonomy" id="34288"/>
    <lineage>
        <taxon>Eukaryota</taxon>
        <taxon>Viridiplantae</taxon>
        <taxon>Streptophyta</taxon>
        <taxon>Embryophyta</taxon>
        <taxon>Tracheophyta</taxon>
        <taxon>Spermatophyta</taxon>
        <taxon>Magnoliopsida</taxon>
        <taxon>eudicotyledons</taxon>
        <taxon>Gunneridae</taxon>
        <taxon>Pentapetalae</taxon>
        <taxon>rosids</taxon>
        <taxon>malvids</taxon>
        <taxon>Malvales</taxon>
        <taxon>Malvaceae</taxon>
        <taxon>Malvoideae</taxon>
        <taxon>Gossypium</taxon>
    </lineage>
</organism>
<evidence type="ECO:0000313" key="2">
    <source>
        <dbReference type="Proteomes" id="UP000593574"/>
    </source>
</evidence>
<dbReference type="EMBL" id="JABEZV010000003">
    <property type="protein sequence ID" value="MBA0708208.1"/>
    <property type="molecule type" value="Genomic_DNA"/>
</dbReference>
<comment type="caution">
    <text evidence="1">The sequence shown here is derived from an EMBL/GenBank/DDBJ whole genome shotgun (WGS) entry which is preliminary data.</text>
</comment>
<keyword evidence="2" id="KW-1185">Reference proteome</keyword>
<evidence type="ECO:0000313" key="1">
    <source>
        <dbReference type="EMBL" id="MBA0708208.1"/>
    </source>
</evidence>
<protein>
    <submittedName>
        <fullName evidence="1">Uncharacterized protein</fullName>
    </submittedName>
</protein>
<gene>
    <name evidence="1" type="ORF">Golax_020182</name>
</gene>
<dbReference type="AlphaFoldDB" id="A0A7J8Z8N9"/>
<dbReference type="Proteomes" id="UP000593574">
    <property type="component" value="Unassembled WGS sequence"/>
</dbReference>
<proteinExistence type="predicted"/>
<accession>A0A7J8Z8N9</accession>